<comment type="similarity">
    <text evidence="1">Belongs to the LDH2/MDH2 oxidoreductase family.</text>
</comment>
<dbReference type="PANTHER" id="PTHR11091">
    <property type="entry name" value="OXIDOREDUCTASE-RELATED"/>
    <property type="match status" value="1"/>
</dbReference>
<accession>A0AAW1VCI8</accession>
<evidence type="ECO:0000313" key="4">
    <source>
        <dbReference type="Proteomes" id="UP001431783"/>
    </source>
</evidence>
<dbReference type="EMBL" id="JARQZJ010000141">
    <property type="protein sequence ID" value="KAK9892928.1"/>
    <property type="molecule type" value="Genomic_DNA"/>
</dbReference>
<dbReference type="Proteomes" id="UP001431783">
    <property type="component" value="Unassembled WGS sequence"/>
</dbReference>
<evidence type="ECO:0000313" key="3">
    <source>
        <dbReference type="EMBL" id="KAK9892928.1"/>
    </source>
</evidence>
<dbReference type="InterPro" id="IPR003767">
    <property type="entry name" value="Malate/L-lactate_DH-like"/>
</dbReference>
<dbReference type="Gene3D" id="1.10.1530.10">
    <property type="match status" value="1"/>
</dbReference>
<protein>
    <recommendedName>
        <fullName evidence="5">Malate dehydrogenase</fullName>
    </recommendedName>
</protein>
<proteinExistence type="inferred from homology"/>
<keyword evidence="2" id="KW-0560">Oxidoreductase</keyword>
<sequence length="363" mass="39550">MGEREKGVTSITVENAKLFVFDALTALGTPDVNATLTADVLIEADRRGHFSHGMNIFHKIIMDIERGICDATASPEILSESLSTAWIDGKNALGPVVADFCMNLAIKKAKECGFGVVSAKSSTNASIMGYWSEYALKHECIGMAFTNSGPTMVPTGARDAVLGSNPLAFAAPSHGSDNFSLDMATSVVSGGKIEIYRRKREPLVKGWAFNEQGILETDSEIAVKKLLLVPLGGLEAGYKGVGLSCMVETLCGILSGSRFGPFADIWSENRTEPADVGHCFMAINIENFAPYFRDRLHDLLSTHRHCEPVDFAKPVMIPGDPARLYRKKVAKQKGIRYSQQQINTCQMIANRLRIKPLQCKTSN</sequence>
<dbReference type="Gene3D" id="3.30.1370.60">
    <property type="entry name" value="Hypothetical oxidoreductase yiak, domain 2"/>
    <property type="match status" value="1"/>
</dbReference>
<dbReference type="InterPro" id="IPR043144">
    <property type="entry name" value="Mal/L-sulf/L-lact_DH-like_ah"/>
</dbReference>
<comment type="caution">
    <text evidence="3">The sequence shown here is derived from an EMBL/GenBank/DDBJ whole genome shotgun (WGS) entry which is preliminary data.</text>
</comment>
<evidence type="ECO:0000256" key="2">
    <source>
        <dbReference type="ARBA" id="ARBA00023002"/>
    </source>
</evidence>
<organism evidence="3 4">
    <name type="scientific">Henosepilachna vigintioctopunctata</name>
    <dbReference type="NCBI Taxonomy" id="420089"/>
    <lineage>
        <taxon>Eukaryota</taxon>
        <taxon>Metazoa</taxon>
        <taxon>Ecdysozoa</taxon>
        <taxon>Arthropoda</taxon>
        <taxon>Hexapoda</taxon>
        <taxon>Insecta</taxon>
        <taxon>Pterygota</taxon>
        <taxon>Neoptera</taxon>
        <taxon>Endopterygota</taxon>
        <taxon>Coleoptera</taxon>
        <taxon>Polyphaga</taxon>
        <taxon>Cucujiformia</taxon>
        <taxon>Coccinelloidea</taxon>
        <taxon>Coccinellidae</taxon>
        <taxon>Epilachninae</taxon>
        <taxon>Epilachnini</taxon>
        <taxon>Henosepilachna</taxon>
    </lineage>
</organism>
<evidence type="ECO:0008006" key="5">
    <source>
        <dbReference type="Google" id="ProtNLM"/>
    </source>
</evidence>
<keyword evidence="4" id="KW-1185">Reference proteome</keyword>
<dbReference type="GO" id="GO:0016491">
    <property type="term" value="F:oxidoreductase activity"/>
    <property type="evidence" value="ECO:0007669"/>
    <property type="project" value="UniProtKB-KW"/>
</dbReference>
<dbReference type="InterPro" id="IPR043143">
    <property type="entry name" value="Mal/L-sulf/L-lact_DH-like_NADP"/>
</dbReference>
<gene>
    <name evidence="3" type="ORF">WA026_022796</name>
</gene>
<dbReference type="PANTHER" id="PTHR11091:SF0">
    <property type="entry name" value="MALATE DEHYDROGENASE"/>
    <property type="match status" value="1"/>
</dbReference>
<dbReference type="SUPFAM" id="SSF89733">
    <property type="entry name" value="L-sulfolactate dehydrogenase-like"/>
    <property type="match status" value="1"/>
</dbReference>
<dbReference type="InterPro" id="IPR036111">
    <property type="entry name" value="Mal/L-sulfo/L-lacto_DH-like_sf"/>
</dbReference>
<dbReference type="AlphaFoldDB" id="A0AAW1VCI8"/>
<name>A0AAW1VCI8_9CUCU</name>
<dbReference type="Pfam" id="PF02615">
    <property type="entry name" value="Ldh_2"/>
    <property type="match status" value="1"/>
</dbReference>
<evidence type="ECO:0000256" key="1">
    <source>
        <dbReference type="ARBA" id="ARBA00006056"/>
    </source>
</evidence>
<reference evidence="3 4" key="1">
    <citation type="submission" date="2023-03" db="EMBL/GenBank/DDBJ databases">
        <title>Genome insight into feeding habits of ladybird beetles.</title>
        <authorList>
            <person name="Li H.-S."/>
            <person name="Huang Y.-H."/>
            <person name="Pang H."/>
        </authorList>
    </citation>
    <scope>NUCLEOTIDE SEQUENCE [LARGE SCALE GENOMIC DNA]</scope>
    <source>
        <strain evidence="3">SYSU_2023b</strain>
        <tissue evidence="3">Whole body</tissue>
    </source>
</reference>